<evidence type="ECO:0000256" key="2">
    <source>
        <dbReference type="ARBA" id="ARBA00022741"/>
    </source>
</evidence>
<dbReference type="Pfam" id="PF00005">
    <property type="entry name" value="ABC_tran"/>
    <property type="match status" value="1"/>
</dbReference>
<dbReference type="InterPro" id="IPR017871">
    <property type="entry name" value="ABC_transporter-like_CS"/>
</dbReference>
<dbReference type="EMBL" id="NFEZ01000004">
    <property type="protein sequence ID" value="PLT43713.1"/>
    <property type="molecule type" value="Genomic_DNA"/>
</dbReference>
<dbReference type="InterPro" id="IPR003593">
    <property type="entry name" value="AAA+_ATPase"/>
</dbReference>
<dbReference type="InterPro" id="IPR003439">
    <property type="entry name" value="ABC_transporter-like_ATP-bd"/>
</dbReference>
<protein>
    <submittedName>
        <fullName evidence="5">ABC transporter, ATP-binding protein</fullName>
    </submittedName>
</protein>
<dbReference type="SMART" id="SM00382">
    <property type="entry name" value="AAA"/>
    <property type="match status" value="1"/>
</dbReference>
<dbReference type="SUPFAM" id="SSF52540">
    <property type="entry name" value="P-loop containing nucleoside triphosphate hydrolases"/>
    <property type="match status" value="1"/>
</dbReference>
<evidence type="ECO:0000256" key="3">
    <source>
        <dbReference type="ARBA" id="ARBA00022840"/>
    </source>
</evidence>
<proteinExistence type="predicted"/>
<reference evidence="5 6" key="1">
    <citation type="submission" date="2017-05" db="EMBL/GenBank/DDBJ databases">
        <title>Functional genome analysis of Paenibacillus pasadenensis strain R16: insights on endophytic life style and antifungal activity.</title>
        <authorList>
            <person name="Passera A."/>
            <person name="Marcolungo L."/>
            <person name="Casati P."/>
            <person name="Brasca M."/>
            <person name="Quaglino F."/>
            <person name="Delledonne M."/>
        </authorList>
    </citation>
    <scope>NUCLEOTIDE SEQUENCE [LARGE SCALE GENOMIC DNA]</scope>
    <source>
        <strain evidence="5 6">R16</strain>
    </source>
</reference>
<gene>
    <name evidence="5" type="ORF">B8V81_2144</name>
</gene>
<keyword evidence="6" id="KW-1185">Reference proteome</keyword>
<accession>A0A2N5N051</accession>
<dbReference type="PROSITE" id="PS50893">
    <property type="entry name" value="ABC_TRANSPORTER_2"/>
    <property type="match status" value="1"/>
</dbReference>
<keyword evidence="3 5" id="KW-0067">ATP-binding</keyword>
<dbReference type="GO" id="GO:0005524">
    <property type="term" value="F:ATP binding"/>
    <property type="evidence" value="ECO:0007669"/>
    <property type="project" value="UniProtKB-KW"/>
</dbReference>
<dbReference type="InterPro" id="IPR017911">
    <property type="entry name" value="MacB-like_ATP-bd"/>
</dbReference>
<evidence type="ECO:0000259" key="4">
    <source>
        <dbReference type="PROSITE" id="PS50893"/>
    </source>
</evidence>
<keyword evidence="1" id="KW-0813">Transport</keyword>
<organism evidence="5 6">
    <name type="scientific">Paenibacillus pasadenensis</name>
    <dbReference type="NCBI Taxonomy" id="217090"/>
    <lineage>
        <taxon>Bacteria</taxon>
        <taxon>Bacillati</taxon>
        <taxon>Bacillota</taxon>
        <taxon>Bacilli</taxon>
        <taxon>Bacillales</taxon>
        <taxon>Paenibacillaceae</taxon>
        <taxon>Paenibacillus</taxon>
    </lineage>
</organism>
<dbReference type="GO" id="GO:0022857">
    <property type="term" value="F:transmembrane transporter activity"/>
    <property type="evidence" value="ECO:0007669"/>
    <property type="project" value="TreeGrafter"/>
</dbReference>
<sequence>MTLLRLENVVKRYRAPDGTELTVLEVPWWELDRGERVALVGPSGSGKSTLLHLLCGIVRPSSGSITLLGERLETMKESALDRLRASQVGYVHQSFQLLPGFTALENVLAAAAFGSSLSKRRQRERAAELLERAGLGDRLDHLPRQLSQGQQQRVAIARALVNEPALLLADEPTASLDPETAARVMELLIGSAAASGAALLLCTHDPEMAARMERSVSIKELAARPAAVRLA</sequence>
<evidence type="ECO:0000256" key="1">
    <source>
        <dbReference type="ARBA" id="ARBA00022448"/>
    </source>
</evidence>
<dbReference type="Gene3D" id="3.40.50.300">
    <property type="entry name" value="P-loop containing nucleotide triphosphate hydrolases"/>
    <property type="match status" value="1"/>
</dbReference>
<dbReference type="InterPro" id="IPR015854">
    <property type="entry name" value="ABC_transpr_LolD-like"/>
</dbReference>
<dbReference type="GO" id="GO:0005886">
    <property type="term" value="C:plasma membrane"/>
    <property type="evidence" value="ECO:0007669"/>
    <property type="project" value="TreeGrafter"/>
</dbReference>
<dbReference type="AlphaFoldDB" id="A0A2N5N051"/>
<dbReference type="GO" id="GO:0016887">
    <property type="term" value="F:ATP hydrolysis activity"/>
    <property type="evidence" value="ECO:0007669"/>
    <property type="project" value="InterPro"/>
</dbReference>
<evidence type="ECO:0000313" key="5">
    <source>
        <dbReference type="EMBL" id="PLT43713.1"/>
    </source>
</evidence>
<keyword evidence="2" id="KW-0547">Nucleotide-binding</keyword>
<dbReference type="CDD" id="cd03255">
    <property type="entry name" value="ABC_MJ0796_LolCDE_FtsE"/>
    <property type="match status" value="1"/>
</dbReference>
<feature type="domain" description="ABC transporter" evidence="4">
    <location>
        <begin position="4"/>
        <end position="230"/>
    </location>
</feature>
<evidence type="ECO:0000313" key="6">
    <source>
        <dbReference type="Proteomes" id="UP000234789"/>
    </source>
</evidence>
<dbReference type="Proteomes" id="UP000234789">
    <property type="component" value="Unassembled WGS sequence"/>
</dbReference>
<name>A0A2N5N051_9BACL</name>
<dbReference type="InterPro" id="IPR027417">
    <property type="entry name" value="P-loop_NTPase"/>
</dbReference>
<comment type="caution">
    <text evidence="5">The sequence shown here is derived from an EMBL/GenBank/DDBJ whole genome shotgun (WGS) entry which is preliminary data.</text>
</comment>
<dbReference type="RefSeq" id="WP_174817718.1">
    <property type="nucleotide sequence ID" value="NZ_BIMM01000159.1"/>
</dbReference>
<dbReference type="PROSITE" id="PS00211">
    <property type="entry name" value="ABC_TRANSPORTER_1"/>
    <property type="match status" value="1"/>
</dbReference>
<dbReference type="PANTHER" id="PTHR24220:SF659">
    <property type="entry name" value="TRANSPORTER, PUTATIVE-RELATED"/>
    <property type="match status" value="1"/>
</dbReference>
<dbReference type="PANTHER" id="PTHR24220">
    <property type="entry name" value="IMPORT ATP-BINDING PROTEIN"/>
    <property type="match status" value="1"/>
</dbReference>